<name>C6VXA2_DYAFD</name>
<keyword evidence="3 5" id="KW-0238">DNA-binding</keyword>
<dbReference type="HOGENOM" id="CLU_069356_1_4_10"/>
<dbReference type="GO" id="GO:0003700">
    <property type="term" value="F:DNA-binding transcription factor activity"/>
    <property type="evidence" value="ECO:0007669"/>
    <property type="project" value="TreeGrafter"/>
</dbReference>
<dbReference type="Proteomes" id="UP000002011">
    <property type="component" value="Chromosome"/>
</dbReference>
<evidence type="ECO:0000256" key="5">
    <source>
        <dbReference type="PROSITE-ProRule" id="PRU00335"/>
    </source>
</evidence>
<gene>
    <name evidence="7" type="ordered locus">Dfer_2022</name>
</gene>
<accession>C6VXA2</accession>
<dbReference type="InterPro" id="IPR001647">
    <property type="entry name" value="HTH_TetR"/>
</dbReference>
<sequence>MTKKALLMSSQMEYNAKQIQIIEVAERLFSQKGFAGTSVRDIAQEADVNVSMISYYFGSKEKLIEALFQFRMTESSNRLETLMMASELSALQKFNVFIDSVIDRLMGNQCFHNIMMREQLSSERTPVISEYIRGLKMRNVELIARMIREGQDAGDFRKDINVSLVTTTLYGTVNYAIATQDFYRIINGLEQLSDEAFHQHLRTELSQHLKNLFKSTITNEHHVQN</sequence>
<dbReference type="EMBL" id="CP001619">
    <property type="protein sequence ID" value="ACT93245.1"/>
    <property type="molecule type" value="Genomic_DNA"/>
</dbReference>
<evidence type="ECO:0000256" key="2">
    <source>
        <dbReference type="ARBA" id="ARBA00023015"/>
    </source>
</evidence>
<keyword evidence="4" id="KW-0804">Transcription</keyword>
<keyword evidence="1" id="KW-0678">Repressor</keyword>
<dbReference type="Pfam" id="PF00440">
    <property type="entry name" value="TetR_N"/>
    <property type="match status" value="1"/>
</dbReference>
<feature type="DNA-binding region" description="H-T-H motif" evidence="5">
    <location>
        <begin position="38"/>
        <end position="57"/>
    </location>
</feature>
<reference evidence="7 8" key="1">
    <citation type="journal article" date="2009" name="Stand. Genomic Sci.">
        <title>Complete genome sequence of Dyadobacter fermentans type strain (NS114).</title>
        <authorList>
            <person name="Lang E."/>
            <person name="Lapidus A."/>
            <person name="Chertkov O."/>
            <person name="Brettin T."/>
            <person name="Detter J.C."/>
            <person name="Han C."/>
            <person name="Copeland A."/>
            <person name="Glavina Del Rio T."/>
            <person name="Nolan M."/>
            <person name="Chen F."/>
            <person name="Lucas S."/>
            <person name="Tice H."/>
            <person name="Cheng J.F."/>
            <person name="Land M."/>
            <person name="Hauser L."/>
            <person name="Chang Y.J."/>
            <person name="Jeffries C.D."/>
            <person name="Kopitz M."/>
            <person name="Bruce D."/>
            <person name="Goodwin L."/>
            <person name="Pitluck S."/>
            <person name="Ovchinnikova G."/>
            <person name="Pati A."/>
            <person name="Ivanova N."/>
            <person name="Mavrommatis K."/>
            <person name="Chen A."/>
            <person name="Palaniappan K."/>
            <person name="Chain P."/>
            <person name="Bristow J."/>
            <person name="Eisen J.A."/>
            <person name="Markowitz V."/>
            <person name="Hugenholtz P."/>
            <person name="Goker M."/>
            <person name="Rohde M."/>
            <person name="Kyrpides N.C."/>
            <person name="Klenk H.P."/>
        </authorList>
    </citation>
    <scope>NUCLEOTIDE SEQUENCE [LARGE SCALE GENOMIC DNA]</scope>
    <source>
        <strain evidence="8">ATCC 700827 / DSM 18053 / CIP 107007 / KCTC 52180 / NS114</strain>
    </source>
</reference>
<evidence type="ECO:0000313" key="8">
    <source>
        <dbReference type="Proteomes" id="UP000002011"/>
    </source>
</evidence>
<dbReference type="STRING" id="471854.Dfer_2022"/>
<feature type="domain" description="HTH tetR-type" evidence="6">
    <location>
        <begin position="15"/>
        <end position="75"/>
    </location>
</feature>
<proteinExistence type="predicted"/>
<dbReference type="Gene3D" id="1.10.357.10">
    <property type="entry name" value="Tetracycline Repressor, domain 2"/>
    <property type="match status" value="1"/>
</dbReference>
<dbReference type="PRINTS" id="PR00455">
    <property type="entry name" value="HTHTETR"/>
</dbReference>
<dbReference type="InterPro" id="IPR009057">
    <property type="entry name" value="Homeodomain-like_sf"/>
</dbReference>
<dbReference type="PANTHER" id="PTHR30055">
    <property type="entry name" value="HTH-TYPE TRANSCRIPTIONAL REGULATOR RUTR"/>
    <property type="match status" value="1"/>
</dbReference>
<dbReference type="Gene3D" id="1.10.10.60">
    <property type="entry name" value="Homeodomain-like"/>
    <property type="match status" value="1"/>
</dbReference>
<dbReference type="InterPro" id="IPR050109">
    <property type="entry name" value="HTH-type_TetR-like_transc_reg"/>
</dbReference>
<dbReference type="RefSeq" id="WP_015811497.1">
    <property type="nucleotide sequence ID" value="NC_013037.1"/>
</dbReference>
<protein>
    <submittedName>
        <fullName evidence="7">Transcriptional regulator, TetR family</fullName>
    </submittedName>
</protein>
<evidence type="ECO:0000259" key="6">
    <source>
        <dbReference type="PROSITE" id="PS50977"/>
    </source>
</evidence>
<dbReference type="GO" id="GO:0000976">
    <property type="term" value="F:transcription cis-regulatory region binding"/>
    <property type="evidence" value="ECO:0007669"/>
    <property type="project" value="TreeGrafter"/>
</dbReference>
<dbReference type="InterPro" id="IPR041474">
    <property type="entry name" value="NicS_C"/>
</dbReference>
<dbReference type="SUPFAM" id="SSF48498">
    <property type="entry name" value="Tetracyclin repressor-like, C-terminal domain"/>
    <property type="match status" value="1"/>
</dbReference>
<dbReference type="eggNOG" id="COG1309">
    <property type="taxonomic scope" value="Bacteria"/>
</dbReference>
<keyword evidence="8" id="KW-1185">Reference proteome</keyword>
<dbReference type="InterPro" id="IPR036271">
    <property type="entry name" value="Tet_transcr_reg_TetR-rel_C_sf"/>
</dbReference>
<keyword evidence="2" id="KW-0805">Transcription regulation</keyword>
<dbReference type="PROSITE" id="PS50977">
    <property type="entry name" value="HTH_TETR_2"/>
    <property type="match status" value="1"/>
</dbReference>
<dbReference type="PANTHER" id="PTHR30055:SF175">
    <property type="entry name" value="HTH-TYPE TRANSCRIPTIONAL REPRESSOR KSTR2"/>
    <property type="match status" value="1"/>
</dbReference>
<dbReference type="Pfam" id="PF17938">
    <property type="entry name" value="TetR_C_29"/>
    <property type="match status" value="1"/>
</dbReference>
<dbReference type="AlphaFoldDB" id="C6VXA2"/>
<organism evidence="7 8">
    <name type="scientific">Dyadobacter fermentans (strain ATCC 700827 / DSM 18053 / CIP 107007 / KCTC 52180 / NS114)</name>
    <dbReference type="NCBI Taxonomy" id="471854"/>
    <lineage>
        <taxon>Bacteria</taxon>
        <taxon>Pseudomonadati</taxon>
        <taxon>Bacteroidota</taxon>
        <taxon>Cytophagia</taxon>
        <taxon>Cytophagales</taxon>
        <taxon>Spirosomataceae</taxon>
        <taxon>Dyadobacter</taxon>
    </lineage>
</organism>
<evidence type="ECO:0000256" key="4">
    <source>
        <dbReference type="ARBA" id="ARBA00023163"/>
    </source>
</evidence>
<evidence type="ECO:0000256" key="1">
    <source>
        <dbReference type="ARBA" id="ARBA00022491"/>
    </source>
</evidence>
<evidence type="ECO:0000313" key="7">
    <source>
        <dbReference type="EMBL" id="ACT93245.1"/>
    </source>
</evidence>
<evidence type="ECO:0000256" key="3">
    <source>
        <dbReference type="ARBA" id="ARBA00023125"/>
    </source>
</evidence>
<dbReference type="SUPFAM" id="SSF46689">
    <property type="entry name" value="Homeodomain-like"/>
    <property type="match status" value="1"/>
</dbReference>
<dbReference type="KEGG" id="dfe:Dfer_2022"/>